<evidence type="ECO:0000259" key="1">
    <source>
        <dbReference type="PROSITE" id="PS50181"/>
    </source>
</evidence>
<dbReference type="EMBL" id="CAJNOQ010001721">
    <property type="protein sequence ID" value="CAF0914578.1"/>
    <property type="molecule type" value="Genomic_DNA"/>
</dbReference>
<dbReference type="EMBL" id="CAJOBA010027402">
    <property type="protein sequence ID" value="CAF3940890.1"/>
    <property type="molecule type" value="Genomic_DNA"/>
</dbReference>
<dbReference type="Proteomes" id="UP000677228">
    <property type="component" value="Unassembled WGS sequence"/>
</dbReference>
<dbReference type="AlphaFoldDB" id="A0A814AJQ2"/>
<gene>
    <name evidence="2" type="ORF">GPM918_LOCUS9326</name>
    <name evidence="3" type="ORF">OVA965_LOCUS21214</name>
    <name evidence="4" type="ORF">SRO942_LOCUS9327</name>
    <name evidence="5" type="ORF">TMI583_LOCUS21809</name>
</gene>
<organism evidence="2 6">
    <name type="scientific">Didymodactylos carnosus</name>
    <dbReference type="NCBI Taxonomy" id="1234261"/>
    <lineage>
        <taxon>Eukaryota</taxon>
        <taxon>Metazoa</taxon>
        <taxon>Spiralia</taxon>
        <taxon>Gnathifera</taxon>
        <taxon>Rotifera</taxon>
        <taxon>Eurotatoria</taxon>
        <taxon>Bdelloidea</taxon>
        <taxon>Philodinida</taxon>
        <taxon>Philodinidae</taxon>
        <taxon>Didymodactylos</taxon>
    </lineage>
</organism>
<sequence length="75" mass="9048">MTNPIVGFDQLPSEIILYIMDLLNPLDVIQSFFGVNKRFHKLIQHYTYSLDLRERDDDQFTTQLFKSFKFKIEQF</sequence>
<dbReference type="Proteomes" id="UP000663829">
    <property type="component" value="Unassembled WGS sequence"/>
</dbReference>
<evidence type="ECO:0000313" key="3">
    <source>
        <dbReference type="EMBL" id="CAF1142833.1"/>
    </source>
</evidence>
<evidence type="ECO:0000313" key="5">
    <source>
        <dbReference type="EMBL" id="CAF3940890.1"/>
    </source>
</evidence>
<keyword evidence="6" id="KW-1185">Reference proteome</keyword>
<comment type="caution">
    <text evidence="2">The sequence shown here is derived from an EMBL/GenBank/DDBJ whole genome shotgun (WGS) entry which is preliminary data.</text>
</comment>
<feature type="domain" description="F-box" evidence="1">
    <location>
        <begin position="5"/>
        <end position="52"/>
    </location>
</feature>
<dbReference type="InterPro" id="IPR001810">
    <property type="entry name" value="F-box_dom"/>
</dbReference>
<dbReference type="SUPFAM" id="SSF81383">
    <property type="entry name" value="F-box domain"/>
    <property type="match status" value="1"/>
</dbReference>
<dbReference type="OrthoDB" id="9999991at2759"/>
<dbReference type="PROSITE" id="PS50181">
    <property type="entry name" value="FBOX"/>
    <property type="match status" value="1"/>
</dbReference>
<protein>
    <recommendedName>
        <fullName evidence="1">F-box domain-containing protein</fullName>
    </recommendedName>
</protein>
<name>A0A814AJQ2_9BILA</name>
<evidence type="ECO:0000313" key="4">
    <source>
        <dbReference type="EMBL" id="CAF3695020.1"/>
    </source>
</evidence>
<dbReference type="Proteomes" id="UP000682733">
    <property type="component" value="Unassembled WGS sequence"/>
</dbReference>
<dbReference type="Proteomes" id="UP000681722">
    <property type="component" value="Unassembled WGS sequence"/>
</dbReference>
<reference evidence="2" key="1">
    <citation type="submission" date="2021-02" db="EMBL/GenBank/DDBJ databases">
        <authorList>
            <person name="Nowell W R."/>
        </authorList>
    </citation>
    <scope>NUCLEOTIDE SEQUENCE</scope>
</reference>
<accession>A0A814AJQ2</accession>
<dbReference type="InterPro" id="IPR036047">
    <property type="entry name" value="F-box-like_dom_sf"/>
</dbReference>
<evidence type="ECO:0000313" key="2">
    <source>
        <dbReference type="EMBL" id="CAF0914578.1"/>
    </source>
</evidence>
<proteinExistence type="predicted"/>
<dbReference type="EMBL" id="CAJOBC010001721">
    <property type="protein sequence ID" value="CAF3695020.1"/>
    <property type="molecule type" value="Genomic_DNA"/>
</dbReference>
<evidence type="ECO:0000313" key="6">
    <source>
        <dbReference type="Proteomes" id="UP000663829"/>
    </source>
</evidence>
<dbReference type="CDD" id="cd09917">
    <property type="entry name" value="F-box_SF"/>
    <property type="match status" value="1"/>
</dbReference>
<dbReference type="EMBL" id="CAJNOK010011557">
    <property type="protein sequence ID" value="CAF1142833.1"/>
    <property type="molecule type" value="Genomic_DNA"/>
</dbReference>